<evidence type="ECO:0000313" key="11">
    <source>
        <dbReference type="Proteomes" id="UP000307756"/>
    </source>
</evidence>
<feature type="transmembrane region" description="Helical" evidence="8">
    <location>
        <begin position="266"/>
        <end position="291"/>
    </location>
</feature>
<gene>
    <name evidence="10" type="ORF">FA727_15410</name>
</gene>
<keyword evidence="6 8" id="KW-1133">Transmembrane helix</keyword>
<keyword evidence="11" id="KW-1185">Reference proteome</keyword>
<keyword evidence="4" id="KW-1003">Cell membrane</keyword>
<feature type="transmembrane region" description="Helical" evidence="8">
    <location>
        <begin position="79"/>
        <end position="102"/>
    </location>
</feature>
<dbReference type="PROSITE" id="PS50850">
    <property type="entry name" value="MFS"/>
    <property type="match status" value="1"/>
</dbReference>
<protein>
    <submittedName>
        <fullName evidence="10">DHA2 family efflux MFS transporter permease subunit</fullName>
    </submittedName>
</protein>
<feature type="transmembrane region" description="Helical" evidence="8">
    <location>
        <begin position="297"/>
        <end position="316"/>
    </location>
</feature>
<keyword evidence="3" id="KW-0813">Transport</keyword>
<dbReference type="AlphaFoldDB" id="A0A4U1D1Y6"/>
<dbReference type="EMBL" id="SWBM01000003">
    <property type="protein sequence ID" value="TKC16335.1"/>
    <property type="molecule type" value="Genomic_DNA"/>
</dbReference>
<dbReference type="PANTHER" id="PTHR42718">
    <property type="entry name" value="MAJOR FACILITATOR SUPERFAMILY MULTIDRUG TRANSPORTER MFSC"/>
    <property type="match status" value="1"/>
</dbReference>
<evidence type="ECO:0000259" key="9">
    <source>
        <dbReference type="PROSITE" id="PS50850"/>
    </source>
</evidence>
<feature type="transmembrane region" description="Helical" evidence="8">
    <location>
        <begin position="200"/>
        <end position="218"/>
    </location>
</feature>
<evidence type="ECO:0000256" key="5">
    <source>
        <dbReference type="ARBA" id="ARBA00022692"/>
    </source>
</evidence>
<feature type="transmembrane region" description="Helical" evidence="8">
    <location>
        <begin position="12"/>
        <end position="31"/>
    </location>
</feature>
<feature type="transmembrane region" description="Helical" evidence="8">
    <location>
        <begin position="450"/>
        <end position="469"/>
    </location>
</feature>
<evidence type="ECO:0000256" key="7">
    <source>
        <dbReference type="ARBA" id="ARBA00023136"/>
    </source>
</evidence>
<feature type="domain" description="Major facilitator superfamily (MFS) profile" evidence="9">
    <location>
        <begin position="13"/>
        <end position="473"/>
    </location>
</feature>
<reference evidence="10 11" key="1">
    <citation type="journal article" date="2011" name="J. Microbiol.">
        <title>Bacillus kyonggiensis sp. nov., isolated from soil of a lettuce field.</title>
        <authorList>
            <person name="Dong K."/>
            <person name="Lee S."/>
        </authorList>
    </citation>
    <scope>NUCLEOTIDE SEQUENCE [LARGE SCALE GENOMIC DNA]</scope>
    <source>
        <strain evidence="10 11">NB22</strain>
    </source>
</reference>
<keyword evidence="7 8" id="KW-0472">Membrane</keyword>
<evidence type="ECO:0000256" key="6">
    <source>
        <dbReference type="ARBA" id="ARBA00022989"/>
    </source>
</evidence>
<comment type="caution">
    <text evidence="10">The sequence shown here is derived from an EMBL/GenBank/DDBJ whole genome shotgun (WGS) entry which is preliminary data.</text>
</comment>
<dbReference type="PANTHER" id="PTHR42718:SF9">
    <property type="entry name" value="MAJOR FACILITATOR SUPERFAMILY MULTIDRUG TRANSPORTER MFSC"/>
    <property type="match status" value="1"/>
</dbReference>
<feature type="transmembrane region" description="Helical" evidence="8">
    <location>
        <begin position="141"/>
        <end position="160"/>
    </location>
</feature>
<feature type="transmembrane region" description="Helical" evidence="8">
    <location>
        <begin position="224"/>
        <end position="245"/>
    </location>
</feature>
<feature type="transmembrane region" description="Helical" evidence="8">
    <location>
        <begin position="403"/>
        <end position="421"/>
    </location>
</feature>
<feature type="transmembrane region" description="Helical" evidence="8">
    <location>
        <begin position="51"/>
        <end position="70"/>
    </location>
</feature>
<organism evidence="10 11">
    <name type="scientific">Robertmurraya kyonggiensis</name>
    <dbReference type="NCBI Taxonomy" id="1037680"/>
    <lineage>
        <taxon>Bacteria</taxon>
        <taxon>Bacillati</taxon>
        <taxon>Bacillota</taxon>
        <taxon>Bacilli</taxon>
        <taxon>Bacillales</taxon>
        <taxon>Bacillaceae</taxon>
        <taxon>Robertmurraya</taxon>
    </lineage>
</organism>
<dbReference type="Proteomes" id="UP000307756">
    <property type="component" value="Unassembled WGS sequence"/>
</dbReference>
<dbReference type="Pfam" id="PF07690">
    <property type="entry name" value="MFS_1"/>
    <property type="match status" value="1"/>
</dbReference>
<evidence type="ECO:0000256" key="3">
    <source>
        <dbReference type="ARBA" id="ARBA00022448"/>
    </source>
</evidence>
<feature type="transmembrane region" description="Helical" evidence="8">
    <location>
        <begin position="359"/>
        <end position="382"/>
    </location>
</feature>
<feature type="transmembrane region" description="Helical" evidence="8">
    <location>
        <begin position="108"/>
        <end position="129"/>
    </location>
</feature>
<dbReference type="InterPro" id="IPR004638">
    <property type="entry name" value="EmrB-like"/>
</dbReference>
<dbReference type="GO" id="GO:0022857">
    <property type="term" value="F:transmembrane transporter activity"/>
    <property type="evidence" value="ECO:0007669"/>
    <property type="project" value="InterPro"/>
</dbReference>
<dbReference type="Gene3D" id="1.20.1250.20">
    <property type="entry name" value="MFS general substrate transporter like domains"/>
    <property type="match status" value="1"/>
</dbReference>
<comment type="subcellular location">
    <subcellularLocation>
        <location evidence="1">Cell membrane</location>
        <topology evidence="1">Multi-pass membrane protein</topology>
    </subcellularLocation>
</comment>
<evidence type="ECO:0000313" key="10">
    <source>
        <dbReference type="EMBL" id="TKC16335.1"/>
    </source>
</evidence>
<dbReference type="NCBIfam" id="TIGR00711">
    <property type="entry name" value="efflux_EmrB"/>
    <property type="match status" value="1"/>
</dbReference>
<feature type="transmembrane region" description="Helical" evidence="8">
    <location>
        <begin position="166"/>
        <end position="188"/>
    </location>
</feature>
<feature type="transmembrane region" description="Helical" evidence="8">
    <location>
        <begin position="328"/>
        <end position="347"/>
    </location>
</feature>
<dbReference type="SUPFAM" id="SSF103473">
    <property type="entry name" value="MFS general substrate transporter"/>
    <property type="match status" value="1"/>
</dbReference>
<evidence type="ECO:0000256" key="2">
    <source>
        <dbReference type="ARBA" id="ARBA00008537"/>
    </source>
</evidence>
<dbReference type="OrthoDB" id="9816041at2"/>
<evidence type="ECO:0000256" key="8">
    <source>
        <dbReference type="SAM" id="Phobius"/>
    </source>
</evidence>
<dbReference type="InterPro" id="IPR011701">
    <property type="entry name" value="MFS"/>
</dbReference>
<proteinExistence type="inferred from homology"/>
<dbReference type="InterPro" id="IPR020846">
    <property type="entry name" value="MFS_dom"/>
</dbReference>
<dbReference type="Gene3D" id="1.20.1720.10">
    <property type="entry name" value="Multidrug resistance protein D"/>
    <property type="match status" value="1"/>
</dbReference>
<dbReference type="CDD" id="cd17503">
    <property type="entry name" value="MFS_LmrB_MDR_like"/>
    <property type="match status" value="1"/>
</dbReference>
<dbReference type="GO" id="GO:0005886">
    <property type="term" value="C:plasma membrane"/>
    <property type="evidence" value="ECO:0007669"/>
    <property type="project" value="UniProtKB-SubCell"/>
</dbReference>
<sequence>MTERKTPINRGLLMFVLLLGSFLSILNQTILNVALPDLMNQFDVSATTIQWLSTGFMLVNGILIPVTAFLMKRFSTRQLFIASMLLLFIGTLINATAPGFGFLLTGRLIQAAGAGIIMPLLMTVVLVVYPAEGRGTAMGMIGLAMIFAPAIGPTLAGIVIEHLSWRWLFIGMLPLVAIVIGLSLKFLINVSEPSKAKLDVTSVILSTLGFGLLLYGFSTAGDKGWGDVLVLTFIVAGVIFLYTFCRRQLTSADPLLNLKVFKYKTFTMTAIINVLLTMIMYGDMILLPIYLQASRGFSVLETGLLLLPGALLNALLSPVSGRLLDKVGVKPLAIIGLIFTIPALWGVTDLSESTTYTYLMIRTIVLRIGLTFLTMPVTAGGLNALPKEFNAHGSAVTNTVRQVAGAIGTALIITVMTTSSTNHAEDLMQSGNVLSKAQLSLDSAIHGTNVAYTFTLILAILALIVTLIMPSTKKASKKKEAVDQNTVTEES</sequence>
<dbReference type="InterPro" id="IPR036259">
    <property type="entry name" value="MFS_trans_sf"/>
</dbReference>
<comment type="similarity">
    <text evidence="2">Belongs to the major facilitator superfamily. EmrB family.</text>
</comment>
<keyword evidence="5 8" id="KW-0812">Transmembrane</keyword>
<evidence type="ECO:0000256" key="1">
    <source>
        <dbReference type="ARBA" id="ARBA00004651"/>
    </source>
</evidence>
<accession>A0A4U1D1Y6</accession>
<evidence type="ECO:0000256" key="4">
    <source>
        <dbReference type="ARBA" id="ARBA00022475"/>
    </source>
</evidence>
<dbReference type="PRINTS" id="PR01036">
    <property type="entry name" value="TCRTETB"/>
</dbReference>
<name>A0A4U1D1Y6_9BACI</name>